<dbReference type="PANTHER" id="PTHR42792:SF2">
    <property type="entry name" value="FLAGELLIN"/>
    <property type="match status" value="1"/>
</dbReference>
<keyword evidence="6" id="KW-0282">Flagellum</keyword>
<name>A0A7W6J1Q2_9HYPH</name>
<evidence type="ECO:0000256" key="2">
    <source>
        <dbReference type="ARBA" id="ARBA00023143"/>
    </source>
</evidence>
<proteinExistence type="inferred from homology"/>
<dbReference type="RefSeq" id="WP_183364342.1">
    <property type="nucleotide sequence ID" value="NZ_JACIEZ010000001.1"/>
</dbReference>
<keyword evidence="6" id="KW-0969">Cilium</keyword>
<dbReference type="GO" id="GO:0005198">
    <property type="term" value="F:structural molecule activity"/>
    <property type="evidence" value="ECO:0007669"/>
    <property type="project" value="UniProtKB-UniRule"/>
</dbReference>
<evidence type="ECO:0000256" key="1">
    <source>
        <dbReference type="ARBA" id="ARBA00005709"/>
    </source>
</evidence>
<comment type="similarity">
    <text evidence="1 3">Belongs to the bacterial flagellin family.</text>
</comment>
<dbReference type="GO" id="GO:0005576">
    <property type="term" value="C:extracellular region"/>
    <property type="evidence" value="ECO:0007669"/>
    <property type="project" value="UniProtKB-SubCell"/>
</dbReference>
<comment type="subcellular location">
    <subcellularLocation>
        <location evidence="3">Secreted</location>
    </subcellularLocation>
    <subcellularLocation>
        <location evidence="3">Bacterial flagellum</location>
    </subcellularLocation>
</comment>
<evidence type="ECO:0000313" key="6">
    <source>
        <dbReference type="EMBL" id="MBB4063148.1"/>
    </source>
</evidence>
<keyword evidence="3" id="KW-0964">Secreted</keyword>
<dbReference type="InterPro" id="IPR046358">
    <property type="entry name" value="Flagellin_C"/>
</dbReference>
<dbReference type="EMBL" id="JACIEZ010000001">
    <property type="protein sequence ID" value="MBB4063148.1"/>
    <property type="molecule type" value="Genomic_DNA"/>
</dbReference>
<dbReference type="Proteomes" id="UP000528286">
    <property type="component" value="Unassembled WGS sequence"/>
</dbReference>
<evidence type="ECO:0000259" key="5">
    <source>
        <dbReference type="Pfam" id="PF00700"/>
    </source>
</evidence>
<evidence type="ECO:0000256" key="3">
    <source>
        <dbReference type="RuleBase" id="RU362073"/>
    </source>
</evidence>
<reference evidence="6 7" key="1">
    <citation type="submission" date="2020-08" db="EMBL/GenBank/DDBJ databases">
        <title>Genomic Encyclopedia of Type Strains, Phase IV (KMG-IV): sequencing the most valuable type-strain genomes for metagenomic binning, comparative biology and taxonomic classification.</title>
        <authorList>
            <person name="Goeker M."/>
        </authorList>
    </citation>
    <scope>NUCLEOTIDE SEQUENCE [LARGE SCALE GENOMIC DNA]</scope>
    <source>
        <strain evidence="6 7">DSM 29853</strain>
    </source>
</reference>
<dbReference type="InterPro" id="IPR001029">
    <property type="entry name" value="Flagellin_N"/>
</dbReference>
<keyword evidence="6" id="KW-0966">Cell projection</keyword>
<keyword evidence="2 3" id="KW-0975">Bacterial flagellum</keyword>
<dbReference type="GO" id="GO:0009288">
    <property type="term" value="C:bacterial-type flagellum"/>
    <property type="evidence" value="ECO:0007669"/>
    <property type="project" value="UniProtKB-SubCell"/>
</dbReference>
<organism evidence="6 7">
    <name type="scientific">Gellertiella hungarica</name>
    <dbReference type="NCBI Taxonomy" id="1572859"/>
    <lineage>
        <taxon>Bacteria</taxon>
        <taxon>Pseudomonadati</taxon>
        <taxon>Pseudomonadota</taxon>
        <taxon>Alphaproteobacteria</taxon>
        <taxon>Hyphomicrobiales</taxon>
        <taxon>Rhizobiaceae</taxon>
        <taxon>Gellertiella</taxon>
    </lineage>
</organism>
<dbReference type="Pfam" id="PF00669">
    <property type="entry name" value="Flagellin_N"/>
    <property type="match status" value="1"/>
</dbReference>
<sequence>MTTVLYNSHARLAQAALRASDRLLVERQERLSTGLKVATAKDNAAYWSVGAAIYSDMAAQKAIRDGMSLSLGVVDTAMNAAAPILKGVERLKAIFTMGRQATPEEALVYDREIRQIAAGMEATIKAASFGGVNLLYHVSGTSYTRTFNAGLSRSSDGTIVMNRMSLDLNKTTMIDEEKTGGVLSMTYYDQYNFTTGRRIFSGYGGNSWLLAFYNSSNGAMFNTGGRKANLDIIEQIGSAVREGFATLGAFQKRLETQRDLLERLTLTHTRGLSRLIDADMNQESALLRAEQTRRQLAVQSLSIANSTPSRLLGQLFR</sequence>
<comment type="caution">
    <text evidence="6">The sequence shown here is derived from an EMBL/GenBank/DDBJ whole genome shotgun (WGS) entry which is preliminary data.</text>
</comment>
<dbReference type="InterPro" id="IPR001492">
    <property type="entry name" value="Flagellin"/>
</dbReference>
<feature type="domain" description="Flagellin C-terminal" evidence="5">
    <location>
        <begin position="230"/>
        <end position="312"/>
    </location>
</feature>
<accession>A0A7W6J1Q2</accession>
<dbReference type="Pfam" id="PF00700">
    <property type="entry name" value="Flagellin_C"/>
    <property type="match status" value="1"/>
</dbReference>
<keyword evidence="7" id="KW-1185">Reference proteome</keyword>
<dbReference type="Gene3D" id="1.20.1330.10">
    <property type="entry name" value="f41 fragment of flagellin, N-terminal domain"/>
    <property type="match status" value="1"/>
</dbReference>
<dbReference type="AlphaFoldDB" id="A0A7W6J1Q2"/>
<evidence type="ECO:0000313" key="7">
    <source>
        <dbReference type="Proteomes" id="UP000528286"/>
    </source>
</evidence>
<evidence type="ECO:0000259" key="4">
    <source>
        <dbReference type="Pfam" id="PF00669"/>
    </source>
</evidence>
<feature type="domain" description="Flagellin N-terminal" evidence="4">
    <location>
        <begin position="6"/>
        <end position="135"/>
    </location>
</feature>
<protein>
    <recommendedName>
        <fullName evidence="3">Flagellin</fullName>
    </recommendedName>
</protein>
<dbReference type="SUPFAM" id="SSF64518">
    <property type="entry name" value="Phase 1 flagellin"/>
    <property type="match status" value="1"/>
</dbReference>
<gene>
    <name evidence="6" type="ORF">GGR23_000309</name>
</gene>
<comment type="function">
    <text evidence="3">Flagellin is the subunit protein which polymerizes to form the filaments of bacterial flagella.</text>
</comment>
<dbReference type="PANTHER" id="PTHR42792">
    <property type="entry name" value="FLAGELLIN"/>
    <property type="match status" value="1"/>
</dbReference>